<feature type="chain" id="PRO_5042950954" description="Cyclotide" evidence="1">
    <location>
        <begin position="31"/>
        <end position="77"/>
    </location>
</feature>
<gene>
    <name evidence="2" type="ORF">RJT34_13931</name>
</gene>
<reference evidence="2 3" key="1">
    <citation type="submission" date="2024-01" db="EMBL/GenBank/DDBJ databases">
        <title>The genomes of 5 underutilized Papilionoideae crops provide insights into root nodulation and disease resistance.</title>
        <authorList>
            <person name="Yuan L."/>
        </authorList>
    </citation>
    <scope>NUCLEOTIDE SEQUENCE [LARGE SCALE GENOMIC DNA]</scope>
    <source>
        <strain evidence="2">LY-2023</strain>
        <tissue evidence="2">Leaf</tissue>
    </source>
</reference>
<dbReference type="Proteomes" id="UP001359559">
    <property type="component" value="Unassembled WGS sequence"/>
</dbReference>
<organism evidence="2 3">
    <name type="scientific">Clitoria ternatea</name>
    <name type="common">Butterfly pea</name>
    <dbReference type="NCBI Taxonomy" id="43366"/>
    <lineage>
        <taxon>Eukaryota</taxon>
        <taxon>Viridiplantae</taxon>
        <taxon>Streptophyta</taxon>
        <taxon>Embryophyta</taxon>
        <taxon>Tracheophyta</taxon>
        <taxon>Spermatophyta</taxon>
        <taxon>Magnoliopsida</taxon>
        <taxon>eudicotyledons</taxon>
        <taxon>Gunneridae</taxon>
        <taxon>Pentapetalae</taxon>
        <taxon>rosids</taxon>
        <taxon>fabids</taxon>
        <taxon>Fabales</taxon>
        <taxon>Fabaceae</taxon>
        <taxon>Papilionoideae</taxon>
        <taxon>50 kb inversion clade</taxon>
        <taxon>NPAAA clade</taxon>
        <taxon>indigoferoid/millettioid clade</taxon>
        <taxon>Phaseoleae</taxon>
        <taxon>Clitoria</taxon>
    </lineage>
</organism>
<proteinExistence type="predicted"/>
<evidence type="ECO:0000313" key="3">
    <source>
        <dbReference type="Proteomes" id="UP001359559"/>
    </source>
</evidence>
<evidence type="ECO:0000256" key="1">
    <source>
        <dbReference type="SAM" id="SignalP"/>
    </source>
</evidence>
<protein>
    <recommendedName>
        <fullName evidence="4">Cyclotide</fullName>
    </recommendedName>
</protein>
<keyword evidence="3" id="KW-1185">Reference proteome</keyword>
<feature type="signal peptide" evidence="1">
    <location>
        <begin position="1"/>
        <end position="30"/>
    </location>
</feature>
<evidence type="ECO:0008006" key="4">
    <source>
        <dbReference type="Google" id="ProtNLM"/>
    </source>
</evidence>
<dbReference type="EMBL" id="JAYKXN010000003">
    <property type="protein sequence ID" value="KAK7303032.1"/>
    <property type="molecule type" value="Genomic_DNA"/>
</dbReference>
<evidence type="ECO:0000313" key="2">
    <source>
        <dbReference type="EMBL" id="KAK7303032.1"/>
    </source>
</evidence>
<keyword evidence="1" id="KW-0732">Signal</keyword>
<name>A0AAN9PMP7_CLITE</name>
<sequence length="77" mass="8251">MTKTGSIHPLALFMFLFLVASAGLTQQAFAKGDQCKVNKDCAKYCAGRPHCPTLCLGGLCLCNCPSRKVHSYSNIVA</sequence>
<dbReference type="AlphaFoldDB" id="A0AAN9PMP7"/>
<comment type="caution">
    <text evidence="2">The sequence shown here is derived from an EMBL/GenBank/DDBJ whole genome shotgun (WGS) entry which is preliminary data.</text>
</comment>
<accession>A0AAN9PMP7</accession>